<dbReference type="Proteomes" id="UP001184230">
    <property type="component" value="Unassembled WGS sequence"/>
</dbReference>
<keyword evidence="3" id="KW-1185">Reference proteome</keyword>
<dbReference type="EMBL" id="JAVDRF010000004">
    <property type="protein sequence ID" value="MDR6536704.1"/>
    <property type="molecule type" value="Genomic_DNA"/>
</dbReference>
<dbReference type="Gene3D" id="1.20.120.520">
    <property type="entry name" value="nmb1532 protein domain like"/>
    <property type="match status" value="1"/>
</dbReference>
<evidence type="ECO:0000313" key="2">
    <source>
        <dbReference type="EMBL" id="MDR6536704.1"/>
    </source>
</evidence>
<dbReference type="RefSeq" id="WP_309901940.1">
    <property type="nucleotide sequence ID" value="NZ_JAVDRF010000004.1"/>
</dbReference>
<reference evidence="2 3" key="1">
    <citation type="submission" date="2023-07" db="EMBL/GenBank/DDBJ databases">
        <title>Sorghum-associated microbial communities from plants grown in Nebraska, USA.</title>
        <authorList>
            <person name="Schachtman D."/>
        </authorList>
    </citation>
    <scope>NUCLEOTIDE SEQUENCE [LARGE SCALE GENOMIC DNA]</scope>
    <source>
        <strain evidence="2 3">DS1781</strain>
    </source>
</reference>
<accession>A0ABU1NE54</accession>
<organism evidence="2 3">
    <name type="scientific">Variovorax soli</name>
    <dbReference type="NCBI Taxonomy" id="376815"/>
    <lineage>
        <taxon>Bacteria</taxon>
        <taxon>Pseudomonadati</taxon>
        <taxon>Pseudomonadota</taxon>
        <taxon>Betaproteobacteria</taxon>
        <taxon>Burkholderiales</taxon>
        <taxon>Comamonadaceae</taxon>
        <taxon>Variovorax</taxon>
    </lineage>
</organism>
<protein>
    <submittedName>
        <fullName evidence="2">Hemerythrin-like domain-containing protein</fullName>
    </submittedName>
</protein>
<evidence type="ECO:0000313" key="3">
    <source>
        <dbReference type="Proteomes" id="UP001184230"/>
    </source>
</evidence>
<feature type="domain" description="Hemerythrin-like" evidence="1">
    <location>
        <begin position="21"/>
        <end position="159"/>
    </location>
</feature>
<comment type="caution">
    <text evidence="2">The sequence shown here is derived from an EMBL/GenBank/DDBJ whole genome shotgun (WGS) entry which is preliminary data.</text>
</comment>
<gene>
    <name evidence="2" type="ORF">J2739_002477</name>
</gene>
<dbReference type="CDD" id="cd12108">
    <property type="entry name" value="Hr-like"/>
    <property type="match status" value="1"/>
</dbReference>
<name>A0ABU1NE54_9BURK</name>
<proteinExistence type="predicted"/>
<dbReference type="Pfam" id="PF01814">
    <property type="entry name" value="Hemerythrin"/>
    <property type="match status" value="1"/>
</dbReference>
<evidence type="ECO:0000259" key="1">
    <source>
        <dbReference type="Pfam" id="PF01814"/>
    </source>
</evidence>
<dbReference type="InterPro" id="IPR012312">
    <property type="entry name" value="Hemerythrin-like"/>
</dbReference>
<sequence>MTRSSRLDSLIASPAAGFEQPFEMMEACHQRVQRTLRLLARLQAHVARHGADRQAQQAARDVMRYFDLAAPQHHLDEELHVFPALVERGEPAMLALVARLQQDHLQMEARWRPVRALLEQIERAEIQAISPASAAEIDAFTRLYGAHIESEEQLAYPAAAALLDDRARDAMGAEMRRRRGALS</sequence>